<dbReference type="EC" id="2.4.2.3" evidence="2"/>
<feature type="domain" description="Nucleoside phosphorylase" evidence="7">
    <location>
        <begin position="16"/>
        <end position="235"/>
    </location>
</feature>
<dbReference type="NCBIfam" id="TIGR00107">
    <property type="entry name" value="deoD"/>
    <property type="match status" value="1"/>
</dbReference>
<comment type="similarity">
    <text evidence="1">Belongs to the PNP/UDP phosphorylase family.</text>
</comment>
<evidence type="ECO:0000313" key="9">
    <source>
        <dbReference type="Proteomes" id="UP000582487"/>
    </source>
</evidence>
<evidence type="ECO:0000256" key="2">
    <source>
        <dbReference type="ARBA" id="ARBA00011888"/>
    </source>
</evidence>
<reference evidence="8 9" key="1">
    <citation type="submission" date="2020-04" db="EMBL/GenBank/DDBJ databases">
        <title>Antimicrobial susceptibility and clonality of vaginal-derived multi-drug resistant Mobiluncus isolates in China.</title>
        <authorList>
            <person name="Zhang X."/>
        </authorList>
    </citation>
    <scope>NUCLEOTIDE SEQUENCE [LARGE SCALE GENOMIC DNA]</scope>
    <source>
        <strain evidence="8 9">7</strain>
    </source>
</reference>
<dbReference type="Gene3D" id="3.40.50.1580">
    <property type="entry name" value="Nucleoside phosphorylase domain"/>
    <property type="match status" value="1"/>
</dbReference>
<comment type="caution">
    <text evidence="8">The sequence shown here is derived from an EMBL/GenBank/DDBJ whole genome shotgun (WGS) entry which is preliminary data.</text>
</comment>
<keyword evidence="4 8" id="KW-0328">Glycosyltransferase</keyword>
<dbReference type="GO" id="GO:0006152">
    <property type="term" value="P:purine nucleoside catabolic process"/>
    <property type="evidence" value="ECO:0007669"/>
    <property type="project" value="TreeGrafter"/>
</dbReference>
<dbReference type="InterPro" id="IPR018016">
    <property type="entry name" value="Nucleoside_phosphorylase_CS"/>
</dbReference>
<protein>
    <recommendedName>
        <fullName evidence="3">Uridine phosphorylase</fullName>
        <ecNumber evidence="2">2.4.2.3</ecNumber>
    </recommendedName>
</protein>
<dbReference type="CDD" id="cd09006">
    <property type="entry name" value="PNP_EcPNPI-like"/>
    <property type="match status" value="1"/>
</dbReference>
<dbReference type="InterPro" id="IPR004402">
    <property type="entry name" value="DeoD-type"/>
</dbReference>
<dbReference type="RefSeq" id="WP_004012294.1">
    <property type="nucleotide sequence ID" value="NZ_CAMUNX010000008.1"/>
</dbReference>
<proteinExistence type="inferred from homology"/>
<dbReference type="GO" id="GO:0005829">
    <property type="term" value="C:cytosol"/>
    <property type="evidence" value="ECO:0007669"/>
    <property type="project" value="TreeGrafter"/>
</dbReference>
<dbReference type="NCBIfam" id="NF004489">
    <property type="entry name" value="PRK05819.1"/>
    <property type="match status" value="1"/>
</dbReference>
<dbReference type="GO" id="GO:0004850">
    <property type="term" value="F:uridine phosphorylase activity"/>
    <property type="evidence" value="ECO:0007669"/>
    <property type="project" value="UniProtKB-EC"/>
</dbReference>
<accession>A0A2J9KRC0</accession>
<gene>
    <name evidence="8" type="primary">deoD</name>
    <name evidence="8" type="ORF">HHJ74_01435</name>
</gene>
<evidence type="ECO:0000256" key="6">
    <source>
        <dbReference type="ARBA" id="ARBA00048447"/>
    </source>
</evidence>
<sequence>MSTPHISAEPGDFAPAVLMPGDPKRAERIAHMLMPDAKMVTEVRGMMGFTGTYEGKPLSVMGSGMGQPSLTIYATELFKFYGVQRIIRVGTCGSISPLAQVGDTVVAMTAHTDSHINVARFPEISFAPCASWNLLSAAMRAVETLPEADRGRVHVGSVFSEDHFYFKTPGLLEKLTAYGTLGLEMETAALYGAAAEFGKEALTVLTVSDNLLDSSKDMTPEERETKFVNTLKLAAAAALS</sequence>
<evidence type="ECO:0000256" key="4">
    <source>
        <dbReference type="ARBA" id="ARBA00022676"/>
    </source>
</evidence>
<dbReference type="OrthoDB" id="9782889at2"/>
<keyword evidence="5 8" id="KW-0808">Transferase</keyword>
<dbReference type="PANTHER" id="PTHR43691:SF11">
    <property type="entry name" value="FI09636P-RELATED"/>
    <property type="match status" value="1"/>
</dbReference>
<dbReference type="InterPro" id="IPR035994">
    <property type="entry name" value="Nucleoside_phosphorylase_sf"/>
</dbReference>
<dbReference type="InterPro" id="IPR000845">
    <property type="entry name" value="Nucleoside_phosphorylase_d"/>
</dbReference>
<dbReference type="Proteomes" id="UP000582487">
    <property type="component" value="Unassembled WGS sequence"/>
</dbReference>
<dbReference type="EMBL" id="JABCUV010000001">
    <property type="protein sequence ID" value="NMW92377.1"/>
    <property type="molecule type" value="Genomic_DNA"/>
</dbReference>
<dbReference type="SUPFAM" id="SSF53167">
    <property type="entry name" value="Purine and uridine phosphorylases"/>
    <property type="match status" value="1"/>
</dbReference>
<dbReference type="PROSITE" id="PS01232">
    <property type="entry name" value="PNP_UDP_1"/>
    <property type="match status" value="1"/>
</dbReference>
<name>A0A2J9KRC0_9ACTO</name>
<evidence type="ECO:0000259" key="7">
    <source>
        <dbReference type="Pfam" id="PF01048"/>
    </source>
</evidence>
<dbReference type="Pfam" id="PF01048">
    <property type="entry name" value="PNP_UDP_1"/>
    <property type="match status" value="1"/>
</dbReference>
<dbReference type="AlphaFoldDB" id="A0A2J9KRC0"/>
<evidence type="ECO:0000313" key="8">
    <source>
        <dbReference type="EMBL" id="NMW92377.1"/>
    </source>
</evidence>
<evidence type="ECO:0000256" key="1">
    <source>
        <dbReference type="ARBA" id="ARBA00010456"/>
    </source>
</evidence>
<evidence type="ECO:0000256" key="3">
    <source>
        <dbReference type="ARBA" id="ARBA00021980"/>
    </source>
</evidence>
<evidence type="ECO:0000256" key="5">
    <source>
        <dbReference type="ARBA" id="ARBA00022679"/>
    </source>
</evidence>
<dbReference type="PANTHER" id="PTHR43691">
    <property type="entry name" value="URIDINE PHOSPHORYLASE"/>
    <property type="match status" value="1"/>
</dbReference>
<comment type="catalytic activity">
    <reaction evidence="6">
        <text>uridine + phosphate = alpha-D-ribose 1-phosphate + uracil</text>
        <dbReference type="Rhea" id="RHEA:24388"/>
        <dbReference type="ChEBI" id="CHEBI:16704"/>
        <dbReference type="ChEBI" id="CHEBI:17568"/>
        <dbReference type="ChEBI" id="CHEBI:43474"/>
        <dbReference type="ChEBI" id="CHEBI:57720"/>
        <dbReference type="EC" id="2.4.2.3"/>
    </reaction>
</comment>
<dbReference type="GO" id="GO:0004731">
    <property type="term" value="F:purine-nucleoside phosphorylase activity"/>
    <property type="evidence" value="ECO:0007669"/>
    <property type="project" value="InterPro"/>
</dbReference>
<organism evidence="8 9">
    <name type="scientific">Mobiluncus mulieris</name>
    <dbReference type="NCBI Taxonomy" id="2052"/>
    <lineage>
        <taxon>Bacteria</taxon>
        <taxon>Bacillati</taxon>
        <taxon>Actinomycetota</taxon>
        <taxon>Actinomycetes</taxon>
        <taxon>Actinomycetales</taxon>
        <taxon>Actinomycetaceae</taxon>
        <taxon>Mobiluncus</taxon>
    </lineage>
</organism>